<dbReference type="InterPro" id="IPR046848">
    <property type="entry name" value="E_motif"/>
</dbReference>
<dbReference type="InterPro" id="IPR011990">
    <property type="entry name" value="TPR-like_helical_dom_sf"/>
</dbReference>
<dbReference type="RefSeq" id="XP_019054677.1">
    <property type="nucleotide sequence ID" value="XM_019199132.1"/>
</dbReference>
<dbReference type="Pfam" id="PF20431">
    <property type="entry name" value="E_motif"/>
    <property type="match status" value="1"/>
</dbReference>
<keyword evidence="1" id="KW-0677">Repeat</keyword>
<dbReference type="FunFam" id="1.25.40.10:FF:000525">
    <property type="entry name" value="Pentatricopeptide (PPR) repeat-containing protein-like"/>
    <property type="match status" value="1"/>
</dbReference>
<evidence type="ECO:0000256" key="2">
    <source>
        <dbReference type="PROSITE-ProRule" id="PRU00708"/>
    </source>
</evidence>
<dbReference type="AlphaFoldDB" id="A0A1U8AZR0"/>
<evidence type="ECO:0000313" key="5">
    <source>
        <dbReference type="RefSeq" id="XP_019054677.1"/>
    </source>
</evidence>
<dbReference type="OMA" id="KTFSFMH"/>
<evidence type="ECO:0000313" key="3">
    <source>
        <dbReference type="Proteomes" id="UP000189703"/>
    </source>
</evidence>
<dbReference type="RefSeq" id="XP_010268674.1">
    <property type="nucleotide sequence ID" value="XM_010270372.2"/>
</dbReference>
<name>A0A1U8AZR0_NELNU</name>
<gene>
    <name evidence="4 5 6 7" type="primary">LOC104605555</name>
</gene>
<dbReference type="eggNOG" id="KOG4197">
    <property type="taxonomic scope" value="Eukaryota"/>
</dbReference>
<dbReference type="KEGG" id="nnu:104605555"/>
<dbReference type="RefSeq" id="XP_019054679.1">
    <property type="nucleotide sequence ID" value="XM_019199134.1"/>
</dbReference>
<feature type="repeat" description="PPR" evidence="2">
    <location>
        <begin position="460"/>
        <end position="494"/>
    </location>
</feature>
<evidence type="ECO:0000256" key="1">
    <source>
        <dbReference type="ARBA" id="ARBA00022737"/>
    </source>
</evidence>
<dbReference type="NCBIfam" id="TIGR00756">
    <property type="entry name" value="PPR"/>
    <property type="match status" value="2"/>
</dbReference>
<accession>A0A1U8AZR0</accession>
<sequence length="505" mass="56443">MFLAYMITSFQANITPKRLLFSLRFISMQRSIQHNSHVLGNLSSFTHLLHHSFQTKSLRATKSLHAHLLRTGLIFSSLNLHIELILNYATCLGNTTFQTITNLIGFMDPTNLIPFTALISGFSRRGVPNFALQTCSFMHVRGIPLDGYVLCSSLAASSSIKMLRFGKQIHAHVSKSGWSSSVYVGTALVDLYVKSSMINDAWNVFVEIPLKNTVCVNALLSGYAEAELWIEGLELVQRMQMYGLDYDHITLSALLRICTGLAAIELGRQVHANMIRRTSYLERDVFLQSSLVEMYGRSGLVEKARHVFDLSGIRQEGNEGGKRDVVLWTSMLCSYGKNGRFDEVIRLFDNMVMKGIKPDEVAFVVVISACGHNGQVSLGIEYFKSMARDFKLEPGPEHYSCVVDLLCRAGELEMAWSLASENASNSISMWVALLSACNNFGNIELGKLAAQKALELDPQNSGIYVLLSNLYARFGMWDELEKLRELMKEKGLKKDVGCSRIEVKS</sequence>
<dbReference type="GO" id="GO:0009451">
    <property type="term" value="P:RNA modification"/>
    <property type="evidence" value="ECO:0007669"/>
    <property type="project" value="InterPro"/>
</dbReference>
<feature type="repeat" description="PPR" evidence="2">
    <location>
        <begin position="324"/>
        <end position="358"/>
    </location>
</feature>
<dbReference type="Pfam" id="PF01535">
    <property type="entry name" value="PPR"/>
    <property type="match status" value="4"/>
</dbReference>
<dbReference type="PANTHER" id="PTHR47926">
    <property type="entry name" value="PENTATRICOPEPTIDE REPEAT-CONTAINING PROTEIN"/>
    <property type="match status" value="1"/>
</dbReference>
<dbReference type="InterPro" id="IPR002885">
    <property type="entry name" value="PPR_rpt"/>
</dbReference>
<evidence type="ECO:0000313" key="7">
    <source>
        <dbReference type="RefSeq" id="XP_019054679.1"/>
    </source>
</evidence>
<dbReference type="Pfam" id="PF13041">
    <property type="entry name" value="PPR_2"/>
    <property type="match status" value="1"/>
</dbReference>
<dbReference type="OrthoDB" id="1917168at2759"/>
<keyword evidence="3" id="KW-1185">Reference proteome</keyword>
<dbReference type="RefSeq" id="XP_019054678.1">
    <property type="nucleotide sequence ID" value="XM_019199133.1"/>
</dbReference>
<reference evidence="4 5" key="1">
    <citation type="submission" date="2025-04" db="UniProtKB">
        <authorList>
            <consortium name="RefSeq"/>
        </authorList>
    </citation>
    <scope>IDENTIFICATION</scope>
</reference>
<dbReference type="Gene3D" id="1.25.40.10">
    <property type="entry name" value="Tetratricopeptide repeat domain"/>
    <property type="match status" value="2"/>
</dbReference>
<organism evidence="3 4">
    <name type="scientific">Nelumbo nucifera</name>
    <name type="common">Sacred lotus</name>
    <dbReference type="NCBI Taxonomy" id="4432"/>
    <lineage>
        <taxon>Eukaryota</taxon>
        <taxon>Viridiplantae</taxon>
        <taxon>Streptophyta</taxon>
        <taxon>Embryophyta</taxon>
        <taxon>Tracheophyta</taxon>
        <taxon>Spermatophyta</taxon>
        <taxon>Magnoliopsida</taxon>
        <taxon>Proteales</taxon>
        <taxon>Nelumbonaceae</taxon>
        <taxon>Nelumbo</taxon>
    </lineage>
</organism>
<evidence type="ECO:0000313" key="4">
    <source>
        <dbReference type="RefSeq" id="XP_010268674.1"/>
    </source>
</evidence>
<dbReference type="FunFam" id="1.25.40.10:FF:000755">
    <property type="entry name" value="Pentatricopeptide repeat-containing protein"/>
    <property type="match status" value="1"/>
</dbReference>
<dbReference type="GO" id="GO:0003723">
    <property type="term" value="F:RNA binding"/>
    <property type="evidence" value="ECO:0007669"/>
    <property type="project" value="InterPro"/>
</dbReference>
<dbReference type="Proteomes" id="UP000189703">
    <property type="component" value="Unplaced"/>
</dbReference>
<dbReference type="PANTHER" id="PTHR47926:SF386">
    <property type="entry name" value="PENTATRICOPEPTIDE REPEAT-CONTAINING PROTEIN"/>
    <property type="match status" value="1"/>
</dbReference>
<dbReference type="GeneID" id="104605555"/>
<evidence type="ECO:0000313" key="6">
    <source>
        <dbReference type="RefSeq" id="XP_019054678.1"/>
    </source>
</evidence>
<dbReference type="InterPro" id="IPR046960">
    <property type="entry name" value="PPR_At4g14850-like_plant"/>
</dbReference>
<dbReference type="SUPFAM" id="SSF48452">
    <property type="entry name" value="TPR-like"/>
    <property type="match status" value="1"/>
</dbReference>
<dbReference type="PROSITE" id="PS51375">
    <property type="entry name" value="PPR"/>
    <property type="match status" value="2"/>
</dbReference>
<proteinExistence type="predicted"/>
<protein>
    <submittedName>
        <fullName evidence="4 5">Pentatricopeptide repeat-containing protein At1g68930</fullName>
    </submittedName>
</protein>